<dbReference type="InterPro" id="IPR011990">
    <property type="entry name" value="TPR-like_helical_dom_sf"/>
</dbReference>
<dbReference type="InterPro" id="IPR019734">
    <property type="entry name" value="TPR_rpt"/>
</dbReference>
<dbReference type="EMBL" id="NVSR01000043">
    <property type="protein sequence ID" value="PCI27994.1"/>
    <property type="molecule type" value="Genomic_DNA"/>
</dbReference>
<evidence type="ECO:0000256" key="4">
    <source>
        <dbReference type="SAM" id="SignalP"/>
    </source>
</evidence>
<proteinExistence type="predicted"/>
<evidence type="ECO:0000313" key="5">
    <source>
        <dbReference type="EMBL" id="PCI27994.1"/>
    </source>
</evidence>
<keyword evidence="3" id="KW-0812">Transmembrane</keyword>
<keyword evidence="4" id="KW-0732">Signal</keyword>
<feature type="chain" id="PRO_5012720563" evidence="4">
    <location>
        <begin position="21"/>
        <end position="290"/>
    </location>
</feature>
<dbReference type="Proteomes" id="UP000218113">
    <property type="component" value="Unassembled WGS sequence"/>
</dbReference>
<dbReference type="AlphaFoldDB" id="A0A2A4T3M7"/>
<feature type="transmembrane region" description="Helical" evidence="3">
    <location>
        <begin position="44"/>
        <end position="66"/>
    </location>
</feature>
<evidence type="ECO:0000256" key="3">
    <source>
        <dbReference type="SAM" id="Phobius"/>
    </source>
</evidence>
<accession>A0A2A4T3M7</accession>
<reference evidence="6" key="1">
    <citation type="submission" date="2017-08" db="EMBL/GenBank/DDBJ databases">
        <title>A dynamic microbial community with high functional redundancy inhabits the cold, oxic subseafloor aquifer.</title>
        <authorList>
            <person name="Tully B.J."/>
            <person name="Wheat C.G."/>
            <person name="Glazer B.T."/>
            <person name="Huber J.A."/>
        </authorList>
    </citation>
    <scope>NUCLEOTIDE SEQUENCE [LARGE SCALE GENOMIC DNA]</scope>
</reference>
<keyword evidence="1" id="KW-0802">TPR repeat</keyword>
<organism evidence="5 6">
    <name type="scientific">SAR324 cluster bacterium</name>
    <dbReference type="NCBI Taxonomy" id="2024889"/>
    <lineage>
        <taxon>Bacteria</taxon>
        <taxon>Deltaproteobacteria</taxon>
        <taxon>SAR324 cluster</taxon>
    </lineage>
</organism>
<sequence length="290" mass="32705">MRSLVLIIIIALISTSSIHAGGIAFQFNQSQGQQISTMKISKNPGVNFLVTSFVIGNIISWMMGAWPKDFPVKSYTAEEQSILLELQEELQEVPDDDSLRVELGSIYFQHNELDKAESELEKAIALNPHNSEGKSWYYANQVKQSGAMFDLSMGLLKLYKLNTGIEGLNQTVQEAPEDAVIRITRLATLASVGTRVSSFSLFQEDERWFLDKQVQDQDYFSPGIERGFYLNFARAYFTQSLADTEESNVSASQKKSRQYVEQLEGDPDLSPDERRVLQQLKVSLNQPSKN</sequence>
<dbReference type="PROSITE" id="PS50005">
    <property type="entry name" value="TPR"/>
    <property type="match status" value="1"/>
</dbReference>
<evidence type="ECO:0000256" key="2">
    <source>
        <dbReference type="SAM" id="MobiDB-lite"/>
    </source>
</evidence>
<feature type="signal peptide" evidence="4">
    <location>
        <begin position="1"/>
        <end position="20"/>
    </location>
</feature>
<dbReference type="Gene3D" id="1.25.40.10">
    <property type="entry name" value="Tetratricopeptide repeat domain"/>
    <property type="match status" value="1"/>
</dbReference>
<name>A0A2A4T3M7_9DELT</name>
<gene>
    <name evidence="5" type="ORF">COB67_07320</name>
</gene>
<feature type="repeat" description="TPR" evidence="1">
    <location>
        <begin position="97"/>
        <end position="130"/>
    </location>
</feature>
<feature type="region of interest" description="Disordered" evidence="2">
    <location>
        <begin position="247"/>
        <end position="272"/>
    </location>
</feature>
<evidence type="ECO:0000256" key="1">
    <source>
        <dbReference type="PROSITE-ProRule" id="PRU00339"/>
    </source>
</evidence>
<comment type="caution">
    <text evidence="5">The sequence shown here is derived from an EMBL/GenBank/DDBJ whole genome shotgun (WGS) entry which is preliminary data.</text>
</comment>
<keyword evidence="3" id="KW-1133">Transmembrane helix</keyword>
<evidence type="ECO:0000313" key="6">
    <source>
        <dbReference type="Proteomes" id="UP000218113"/>
    </source>
</evidence>
<dbReference type="SUPFAM" id="SSF48452">
    <property type="entry name" value="TPR-like"/>
    <property type="match status" value="1"/>
</dbReference>
<protein>
    <submittedName>
        <fullName evidence="5">Uncharacterized protein</fullName>
    </submittedName>
</protein>
<keyword evidence="3" id="KW-0472">Membrane</keyword>